<organism evidence="1 2">
    <name type="scientific">Trametes coccinea (strain BRFM310)</name>
    <name type="common">Pycnoporus coccineus</name>
    <dbReference type="NCBI Taxonomy" id="1353009"/>
    <lineage>
        <taxon>Eukaryota</taxon>
        <taxon>Fungi</taxon>
        <taxon>Dikarya</taxon>
        <taxon>Basidiomycota</taxon>
        <taxon>Agaricomycotina</taxon>
        <taxon>Agaricomycetes</taxon>
        <taxon>Polyporales</taxon>
        <taxon>Polyporaceae</taxon>
        <taxon>Trametes</taxon>
    </lineage>
</organism>
<dbReference type="EMBL" id="KZ084087">
    <property type="protein sequence ID" value="OSD07645.1"/>
    <property type="molecule type" value="Genomic_DNA"/>
</dbReference>
<dbReference type="Proteomes" id="UP000193067">
    <property type="component" value="Unassembled WGS sequence"/>
</dbReference>
<dbReference type="AlphaFoldDB" id="A0A1Y2J2L2"/>
<accession>A0A1Y2J2L2</accession>
<protein>
    <submittedName>
        <fullName evidence="1">Uncharacterized protein</fullName>
    </submittedName>
</protein>
<evidence type="ECO:0000313" key="1">
    <source>
        <dbReference type="EMBL" id="OSD07645.1"/>
    </source>
</evidence>
<proteinExistence type="predicted"/>
<sequence>MAAPRKSLGRKTRYLIVRASSALNWIALCGLSLSSPLCSPRSLSSDAPHLYAMCLGHSKLALDDSSVTVLVTLCINGKTPDFGRQTGSHHIPQQPIPHPRHASKACLHCEPNEYEDVLRWSTLTHSAKVSEPQDLPQADFSVFLRSKLAIPLFAPIHSDAIALEGPPPPCCEAAVTIYATTEGEQCIRFQQGVSRQPSFSRVPCHFAIAALPSVPPIPPRAPSSS</sequence>
<evidence type="ECO:0000313" key="2">
    <source>
        <dbReference type="Proteomes" id="UP000193067"/>
    </source>
</evidence>
<gene>
    <name evidence="1" type="ORF">PYCCODRAFT_1429875</name>
</gene>
<reference evidence="1 2" key="1">
    <citation type="journal article" date="2015" name="Biotechnol. Biofuels">
        <title>Enhanced degradation of softwood versus hardwood by the white-rot fungus Pycnoporus coccineus.</title>
        <authorList>
            <person name="Couturier M."/>
            <person name="Navarro D."/>
            <person name="Chevret D."/>
            <person name="Henrissat B."/>
            <person name="Piumi F."/>
            <person name="Ruiz-Duenas F.J."/>
            <person name="Martinez A.T."/>
            <person name="Grigoriev I.V."/>
            <person name="Riley R."/>
            <person name="Lipzen A."/>
            <person name="Berrin J.G."/>
            <person name="Master E.R."/>
            <person name="Rosso M.N."/>
        </authorList>
    </citation>
    <scope>NUCLEOTIDE SEQUENCE [LARGE SCALE GENOMIC DNA]</scope>
    <source>
        <strain evidence="1 2">BRFM310</strain>
    </source>
</reference>
<keyword evidence="2" id="KW-1185">Reference proteome</keyword>
<name>A0A1Y2J2L2_TRAC3</name>